<dbReference type="Proteomes" id="UP000887159">
    <property type="component" value="Unassembled WGS sequence"/>
</dbReference>
<name>A0A8X7BM23_TRICX</name>
<dbReference type="AlphaFoldDB" id="A0A8X7BM23"/>
<reference evidence="1" key="1">
    <citation type="submission" date="2020-08" db="EMBL/GenBank/DDBJ databases">
        <title>Multicomponent nature underlies the extraordinary mechanical properties of spider dragline silk.</title>
        <authorList>
            <person name="Kono N."/>
            <person name="Nakamura H."/>
            <person name="Mori M."/>
            <person name="Yoshida Y."/>
            <person name="Ohtoshi R."/>
            <person name="Malay A.D."/>
            <person name="Moran D.A.P."/>
            <person name="Tomita M."/>
            <person name="Numata K."/>
            <person name="Arakawa K."/>
        </authorList>
    </citation>
    <scope>NUCLEOTIDE SEQUENCE</scope>
</reference>
<evidence type="ECO:0000313" key="1">
    <source>
        <dbReference type="EMBL" id="GFY36108.1"/>
    </source>
</evidence>
<organism evidence="1 2">
    <name type="scientific">Trichonephila clavipes</name>
    <name type="common">Golden silk orbweaver</name>
    <name type="synonym">Nephila clavipes</name>
    <dbReference type="NCBI Taxonomy" id="2585209"/>
    <lineage>
        <taxon>Eukaryota</taxon>
        <taxon>Metazoa</taxon>
        <taxon>Ecdysozoa</taxon>
        <taxon>Arthropoda</taxon>
        <taxon>Chelicerata</taxon>
        <taxon>Arachnida</taxon>
        <taxon>Araneae</taxon>
        <taxon>Araneomorphae</taxon>
        <taxon>Entelegynae</taxon>
        <taxon>Araneoidea</taxon>
        <taxon>Nephilidae</taxon>
        <taxon>Trichonephila</taxon>
    </lineage>
</organism>
<sequence>MAKAMQILKRCAAFMCKSERCGNSLYRAYCDYSELVVGNASMGKLPDLDAFDWGQIAETEVLRAPNEWPEETSLDCEYLTPTAGWEYGVRLTKPWILHARMELHKGMMAQSWFGVFFVALFGMFDACTNLPQCNSVRTVVVLSPPSVCTIPVSSR</sequence>
<comment type="caution">
    <text evidence="1">The sequence shown here is derived from an EMBL/GenBank/DDBJ whole genome shotgun (WGS) entry which is preliminary data.</text>
</comment>
<protein>
    <submittedName>
        <fullName evidence="1">Uncharacterized protein</fullName>
    </submittedName>
</protein>
<proteinExistence type="predicted"/>
<accession>A0A8X7BM23</accession>
<evidence type="ECO:0000313" key="2">
    <source>
        <dbReference type="Proteomes" id="UP000887159"/>
    </source>
</evidence>
<dbReference type="EMBL" id="BMAU01021435">
    <property type="protein sequence ID" value="GFY36108.1"/>
    <property type="molecule type" value="Genomic_DNA"/>
</dbReference>
<keyword evidence="2" id="KW-1185">Reference proteome</keyword>
<gene>
    <name evidence="1" type="ORF">TNCV_4844801</name>
</gene>